<dbReference type="Pfam" id="PF04280">
    <property type="entry name" value="Tim44"/>
    <property type="match status" value="1"/>
</dbReference>
<feature type="chain" id="PRO_5045375833" evidence="3">
    <location>
        <begin position="25"/>
        <end position="286"/>
    </location>
</feature>
<evidence type="ECO:0000256" key="2">
    <source>
        <dbReference type="SAM" id="Phobius"/>
    </source>
</evidence>
<accession>A0ABV4UGJ3</accession>
<proteinExistence type="predicted"/>
<reference evidence="6" key="1">
    <citation type="submission" date="2024-06" db="EMBL/GenBank/DDBJ databases">
        <title>Radixoralia hellwigii gen. nov., sp nov., isolated from a root canal in the human oral cavity.</title>
        <authorList>
            <person name="Bartsch S."/>
            <person name="Wittmer A."/>
            <person name="Schulz A.-K."/>
            <person name="Neumann-Schaal M."/>
            <person name="Wolf J."/>
            <person name="Gronow S."/>
            <person name="Tennert C."/>
            <person name="Haecker G."/>
            <person name="Cieplik F."/>
            <person name="Al-Ahmad A."/>
        </authorList>
    </citation>
    <scope>NUCLEOTIDE SEQUENCE [LARGE SCALE GENOMIC DNA]</scope>
    <source>
        <strain evidence="6">Wk13</strain>
    </source>
</reference>
<feature type="region of interest" description="Disordered" evidence="1">
    <location>
        <begin position="116"/>
        <end position="152"/>
    </location>
</feature>
<dbReference type="PANTHER" id="PTHR41542:SF1">
    <property type="entry name" value="BLL5807 PROTEIN"/>
    <property type="match status" value="1"/>
</dbReference>
<sequence length="286" mass="30621">MKRFLAAMFIALLAVVSTVDDAEAARLGGGRSVGMQRRALTPRPAAPQRQAAPAPGQAQRSWLGPIAGLATGLGLAALFSYLGLSAELANFVMLVLLVMAGMFLVRLFRRPQQGQQAPMRYAGVNTPGQSPRHTDGAAANAQSMRAAEAPDHTPSAAGNILAGFDDEAFLRVAKLNFVRLQAANDAKNLDDIREFVTPEIYAEIKLQMDERGNTPQQTDIVTLTADLLEVVQEGPRYIASVRFGGMIRESLGDAESAAAPFEEIWHLSKPIDGSSGWVVAGIQQIQ</sequence>
<evidence type="ECO:0000256" key="1">
    <source>
        <dbReference type="SAM" id="MobiDB-lite"/>
    </source>
</evidence>
<gene>
    <name evidence="5" type="ORF">ABCS64_10550</name>
</gene>
<keyword evidence="2" id="KW-1133">Transmembrane helix</keyword>
<evidence type="ECO:0000313" key="6">
    <source>
        <dbReference type="Proteomes" id="UP001574673"/>
    </source>
</evidence>
<keyword evidence="2" id="KW-0472">Membrane</keyword>
<evidence type="ECO:0000256" key="3">
    <source>
        <dbReference type="SAM" id="SignalP"/>
    </source>
</evidence>
<dbReference type="Proteomes" id="UP001574673">
    <property type="component" value="Unassembled WGS sequence"/>
</dbReference>
<organism evidence="5 6">
    <name type="scientific">Dentiradicibacter hellwigii</name>
    <dbReference type="NCBI Taxonomy" id="3149053"/>
    <lineage>
        <taxon>Bacteria</taxon>
        <taxon>Pseudomonadati</taxon>
        <taxon>Pseudomonadota</taxon>
        <taxon>Betaproteobacteria</taxon>
        <taxon>Rhodocyclales</taxon>
        <taxon>Rhodocyclaceae</taxon>
        <taxon>Dentiradicibacter</taxon>
    </lineage>
</organism>
<keyword evidence="6" id="KW-1185">Reference proteome</keyword>
<dbReference type="SUPFAM" id="SSF54427">
    <property type="entry name" value="NTF2-like"/>
    <property type="match status" value="1"/>
</dbReference>
<dbReference type="RefSeq" id="WP_418891789.1">
    <property type="nucleotide sequence ID" value="NZ_JBEUWX010000002.1"/>
</dbReference>
<protein>
    <submittedName>
        <fullName evidence="5">Tim44-like domain-containing protein</fullName>
    </submittedName>
</protein>
<dbReference type="InterPro" id="IPR007379">
    <property type="entry name" value="Tim44-like_dom"/>
</dbReference>
<feature type="transmembrane region" description="Helical" evidence="2">
    <location>
        <begin position="91"/>
        <end position="108"/>
    </location>
</feature>
<keyword evidence="3" id="KW-0732">Signal</keyword>
<dbReference type="PANTHER" id="PTHR41542">
    <property type="entry name" value="BLL5807 PROTEIN"/>
    <property type="match status" value="1"/>
</dbReference>
<dbReference type="EMBL" id="JBEUWX010000002">
    <property type="protein sequence ID" value="MFA9950752.1"/>
    <property type="molecule type" value="Genomic_DNA"/>
</dbReference>
<evidence type="ECO:0000313" key="5">
    <source>
        <dbReference type="EMBL" id="MFA9950752.1"/>
    </source>
</evidence>
<feature type="signal peptide" evidence="3">
    <location>
        <begin position="1"/>
        <end position="24"/>
    </location>
</feature>
<feature type="transmembrane region" description="Helical" evidence="2">
    <location>
        <begin position="62"/>
        <end position="84"/>
    </location>
</feature>
<feature type="domain" description="Tim44-like" evidence="4">
    <location>
        <begin position="153"/>
        <end position="284"/>
    </location>
</feature>
<comment type="caution">
    <text evidence="5">The sequence shown here is derived from an EMBL/GenBank/DDBJ whole genome shotgun (WGS) entry which is preliminary data.</text>
</comment>
<dbReference type="InterPro" id="IPR032710">
    <property type="entry name" value="NTF2-like_dom_sf"/>
</dbReference>
<name>A0ABV4UGJ3_9RHOO</name>
<dbReference type="SMART" id="SM00978">
    <property type="entry name" value="Tim44"/>
    <property type="match status" value="1"/>
</dbReference>
<feature type="region of interest" description="Disordered" evidence="1">
    <location>
        <begin position="36"/>
        <end position="57"/>
    </location>
</feature>
<evidence type="ECO:0000259" key="4">
    <source>
        <dbReference type="SMART" id="SM00978"/>
    </source>
</evidence>
<keyword evidence="2" id="KW-0812">Transmembrane</keyword>